<dbReference type="Pfam" id="PF00439">
    <property type="entry name" value="Bromodomain"/>
    <property type="match status" value="1"/>
</dbReference>
<dbReference type="PRINTS" id="PR00503">
    <property type="entry name" value="BROMODOMAIN"/>
</dbReference>
<feature type="region of interest" description="Disordered" evidence="3">
    <location>
        <begin position="713"/>
        <end position="745"/>
    </location>
</feature>
<dbReference type="SMART" id="SM00297">
    <property type="entry name" value="BROMO"/>
    <property type="match status" value="1"/>
</dbReference>
<feature type="compositionally biased region" description="Low complexity" evidence="3">
    <location>
        <begin position="722"/>
        <end position="745"/>
    </location>
</feature>
<feature type="compositionally biased region" description="Acidic residues" evidence="3">
    <location>
        <begin position="48"/>
        <end position="65"/>
    </location>
</feature>
<feature type="region of interest" description="Disordered" evidence="3">
    <location>
        <begin position="267"/>
        <end position="350"/>
    </location>
</feature>
<feature type="compositionally biased region" description="Polar residues" evidence="3">
    <location>
        <begin position="660"/>
        <end position="680"/>
    </location>
</feature>
<protein>
    <submittedName>
        <fullName evidence="5">Bromodomain and PHD finger-containing protein</fullName>
    </submittedName>
</protein>
<dbReference type="InterPro" id="IPR051831">
    <property type="entry name" value="Bromodomain_contain_prot"/>
</dbReference>
<accession>A0A2R6P4Y2</accession>
<keyword evidence="1 2" id="KW-0103">Bromodomain</keyword>
<evidence type="ECO:0000256" key="2">
    <source>
        <dbReference type="PROSITE-ProRule" id="PRU00035"/>
    </source>
</evidence>
<feature type="compositionally biased region" description="Basic and acidic residues" evidence="3">
    <location>
        <begin position="138"/>
        <end position="147"/>
    </location>
</feature>
<feature type="compositionally biased region" description="Polar residues" evidence="3">
    <location>
        <begin position="851"/>
        <end position="860"/>
    </location>
</feature>
<dbReference type="InterPro" id="IPR018359">
    <property type="entry name" value="Bromodomain_CS"/>
</dbReference>
<name>A0A2R6P4Y2_ACTCC</name>
<dbReference type="AlphaFoldDB" id="A0A2R6P4Y2"/>
<dbReference type="InParanoid" id="A0A2R6P4Y2"/>
<dbReference type="OrthoDB" id="21449at2759"/>
<dbReference type="PROSITE" id="PS00633">
    <property type="entry name" value="BROMODOMAIN_1"/>
    <property type="match status" value="1"/>
</dbReference>
<feature type="region of interest" description="Disordered" evidence="3">
    <location>
        <begin position="659"/>
        <end position="680"/>
    </location>
</feature>
<comment type="caution">
    <text evidence="5">The sequence shown here is derived from an EMBL/GenBank/DDBJ whole genome shotgun (WGS) entry which is preliminary data.</text>
</comment>
<dbReference type="Gene3D" id="1.20.920.10">
    <property type="entry name" value="Bromodomain-like"/>
    <property type="match status" value="1"/>
</dbReference>
<organism evidence="5 6">
    <name type="scientific">Actinidia chinensis var. chinensis</name>
    <name type="common">Chinese soft-hair kiwi</name>
    <dbReference type="NCBI Taxonomy" id="1590841"/>
    <lineage>
        <taxon>Eukaryota</taxon>
        <taxon>Viridiplantae</taxon>
        <taxon>Streptophyta</taxon>
        <taxon>Embryophyta</taxon>
        <taxon>Tracheophyta</taxon>
        <taxon>Spermatophyta</taxon>
        <taxon>Magnoliopsida</taxon>
        <taxon>eudicotyledons</taxon>
        <taxon>Gunneridae</taxon>
        <taxon>Pentapetalae</taxon>
        <taxon>asterids</taxon>
        <taxon>Ericales</taxon>
        <taxon>Actinidiaceae</taxon>
        <taxon>Actinidia</taxon>
    </lineage>
</organism>
<sequence length="899" mass="98439">MSQIVKTKKKGRPSKADLARRAAAATEGDVRRSSRRRNVRYTFDFDDFIDEDDGVGVGEDDDGEDEVRREKKLKLLLKLQSKEGGVESPPSRTRRVSHAPGASSSDDGDGGKPLKKRKIDDDDEDDEVNEINDDDEEVRGRQTELKGPDSVPGTPSDPPQGFPLPDKKSLELILDKLQKKDIYGVYAEPVDPEELPDYHDVIEHPMDFATVRKKLGNELYSTLEQLESDVFLICTNAMQYNAPDTIYYKQARTIEELAKKKFQRLRNNAERSEKEIKSEQITTSNSLAKKQIKKPMSLTTQEPVGSDFSSGATLATAGDFPSGLNATQAGGGERLSNADGPVEGNTTPIDNNLEKVEDLLSGRGLLSRSGRKSSIHDENRRATYNISNQPVSRSESIFTTFDGEIKQLVAVGLHADHSYARSLARFTATLGPVAWKVASERIVQALPPGFKFGRGWVGDYEPLPTPILILDKSSQKEPPVTNMLCTSDARKYDKSFKTPVSSQEHIVSVPTSRGKSSLFATAVTSTTITPAASASVSPREQSISAANLERKQPFFGPRRSRATITTATATANANYQQQSPRTRNIEPEKKVTKQVELNCPPPSANQTTCDFVAERQTPNSNVPALRSMETVSRNINLLQPVPLKQPENNGFAAGGLMNGKVSSNGSERNRMVTSSSGGIPNQMATTATYFSQGQEQGLSDPVQLMRMLAENAEKQQKSLNHSPVDNTSVVTSVPSSRSDDSSNAAAAAARAWMSIGSGGPKAAAENTSTHKNQISADSLYNPTKQLQQQGSQFPANIPHFGMHFQPGKNSFPLQAFMAPHVRMPSEAQFQNRPMFFPPLVTADLSRFQMPSPRQNLNSPRQPRHKQESVPPDLNIGFQSSGSPVRHIGDSQQPDLALQL</sequence>
<feature type="compositionally biased region" description="Polar residues" evidence="3">
    <location>
        <begin position="297"/>
        <end position="313"/>
    </location>
</feature>
<evidence type="ECO:0000256" key="3">
    <source>
        <dbReference type="SAM" id="MobiDB-lite"/>
    </source>
</evidence>
<dbReference type="InterPro" id="IPR001487">
    <property type="entry name" value="Bromodomain"/>
</dbReference>
<dbReference type="InterPro" id="IPR036427">
    <property type="entry name" value="Bromodomain-like_sf"/>
</dbReference>
<dbReference type="PANTHER" id="PTHR22881:SF42">
    <property type="entry name" value="DNA-BINDING BROMODOMAIN-CONTAINING PROTEIN"/>
    <property type="match status" value="1"/>
</dbReference>
<feature type="compositionally biased region" description="Basic and acidic residues" evidence="3">
    <location>
        <begin position="267"/>
        <end position="278"/>
    </location>
</feature>
<dbReference type="Gramene" id="PSR85327">
    <property type="protein sequence ID" value="PSR85327"/>
    <property type="gene ID" value="CEY00_Acc33315"/>
</dbReference>
<feature type="region of interest" description="Disordered" evidence="3">
    <location>
        <begin position="1"/>
        <end position="36"/>
    </location>
</feature>
<dbReference type="STRING" id="1590841.A0A2R6P4Y2"/>
<feature type="region of interest" description="Disordered" evidence="3">
    <location>
        <begin position="48"/>
        <end position="166"/>
    </location>
</feature>
<feature type="compositionally biased region" description="Acidic residues" evidence="3">
    <location>
        <begin position="121"/>
        <end position="137"/>
    </location>
</feature>
<keyword evidence="6" id="KW-1185">Reference proteome</keyword>
<gene>
    <name evidence="5" type="ORF">CEY00_Acc33315</name>
</gene>
<feature type="compositionally biased region" description="Basic residues" evidence="3">
    <location>
        <begin position="1"/>
        <end position="13"/>
    </location>
</feature>
<dbReference type="SUPFAM" id="SSF47370">
    <property type="entry name" value="Bromodomain"/>
    <property type="match status" value="1"/>
</dbReference>
<dbReference type="EMBL" id="NKQK01000029">
    <property type="protein sequence ID" value="PSR85327.1"/>
    <property type="molecule type" value="Genomic_DNA"/>
</dbReference>
<feature type="domain" description="Bromo" evidence="4">
    <location>
        <begin position="178"/>
        <end position="248"/>
    </location>
</feature>
<dbReference type="OMA" id="YANPARE"/>
<reference evidence="6" key="2">
    <citation type="journal article" date="2018" name="BMC Genomics">
        <title>A manually annotated Actinidia chinensis var. chinensis (kiwifruit) genome highlights the challenges associated with draft genomes and gene prediction in plants.</title>
        <authorList>
            <person name="Pilkington S.M."/>
            <person name="Crowhurst R."/>
            <person name="Hilario E."/>
            <person name="Nardozza S."/>
            <person name="Fraser L."/>
            <person name="Peng Y."/>
            <person name="Gunaseelan K."/>
            <person name="Simpson R."/>
            <person name="Tahir J."/>
            <person name="Deroles S.C."/>
            <person name="Templeton K."/>
            <person name="Luo Z."/>
            <person name="Davy M."/>
            <person name="Cheng C."/>
            <person name="McNeilage M."/>
            <person name="Scaglione D."/>
            <person name="Liu Y."/>
            <person name="Zhang Q."/>
            <person name="Datson P."/>
            <person name="De Silva N."/>
            <person name="Gardiner S.E."/>
            <person name="Bassett H."/>
            <person name="Chagne D."/>
            <person name="McCallum J."/>
            <person name="Dzierzon H."/>
            <person name="Deng C."/>
            <person name="Wang Y.Y."/>
            <person name="Barron L."/>
            <person name="Manako K."/>
            <person name="Bowen J."/>
            <person name="Foster T.M."/>
            <person name="Erridge Z.A."/>
            <person name="Tiffin H."/>
            <person name="Waite C.N."/>
            <person name="Davies K.M."/>
            <person name="Grierson E.P."/>
            <person name="Laing W.A."/>
            <person name="Kirk R."/>
            <person name="Chen X."/>
            <person name="Wood M."/>
            <person name="Montefiori M."/>
            <person name="Brummell D.A."/>
            <person name="Schwinn K.E."/>
            <person name="Catanach A."/>
            <person name="Fullerton C."/>
            <person name="Li D."/>
            <person name="Meiyalaghan S."/>
            <person name="Nieuwenhuizen N."/>
            <person name="Read N."/>
            <person name="Prakash R."/>
            <person name="Hunter D."/>
            <person name="Zhang H."/>
            <person name="McKenzie M."/>
            <person name="Knabel M."/>
            <person name="Harris A."/>
            <person name="Allan A.C."/>
            <person name="Gleave A."/>
            <person name="Chen A."/>
            <person name="Janssen B.J."/>
            <person name="Plunkett B."/>
            <person name="Ampomah-Dwamena C."/>
            <person name="Voogd C."/>
            <person name="Leif D."/>
            <person name="Lafferty D."/>
            <person name="Souleyre E.J.F."/>
            <person name="Varkonyi-Gasic E."/>
            <person name="Gambi F."/>
            <person name="Hanley J."/>
            <person name="Yao J.L."/>
            <person name="Cheung J."/>
            <person name="David K.M."/>
            <person name="Warren B."/>
            <person name="Marsh K."/>
            <person name="Snowden K.C."/>
            <person name="Lin-Wang K."/>
            <person name="Brian L."/>
            <person name="Martinez-Sanchez M."/>
            <person name="Wang M."/>
            <person name="Ileperuma N."/>
            <person name="Macnee N."/>
            <person name="Campin R."/>
            <person name="McAtee P."/>
            <person name="Drummond R.S.M."/>
            <person name="Espley R.V."/>
            <person name="Ireland H.S."/>
            <person name="Wu R."/>
            <person name="Atkinson R.G."/>
            <person name="Karunairetnam S."/>
            <person name="Bulley S."/>
            <person name="Chunkath S."/>
            <person name="Hanley Z."/>
            <person name="Storey R."/>
            <person name="Thrimawithana A.H."/>
            <person name="Thomson S."/>
            <person name="David C."/>
            <person name="Testolin R."/>
            <person name="Huang H."/>
            <person name="Hellens R.P."/>
            <person name="Schaffer R.J."/>
        </authorList>
    </citation>
    <scope>NUCLEOTIDE SEQUENCE [LARGE SCALE GENOMIC DNA]</scope>
    <source>
        <strain evidence="6">cv. Red5</strain>
    </source>
</reference>
<proteinExistence type="predicted"/>
<dbReference type="PANTHER" id="PTHR22881">
    <property type="entry name" value="BROMODOMAIN CONTAINING PROTEIN"/>
    <property type="match status" value="1"/>
</dbReference>
<dbReference type="Proteomes" id="UP000241394">
    <property type="component" value="Chromosome LG29"/>
</dbReference>
<dbReference type="CDD" id="cd04369">
    <property type="entry name" value="Bromodomain"/>
    <property type="match status" value="1"/>
</dbReference>
<evidence type="ECO:0000259" key="4">
    <source>
        <dbReference type="PROSITE" id="PS50014"/>
    </source>
</evidence>
<reference evidence="5 6" key="1">
    <citation type="submission" date="2017-07" db="EMBL/GenBank/DDBJ databases">
        <title>An improved, manually edited Actinidia chinensis var. chinensis (kiwifruit) genome highlights the challenges associated with draft genomes and gene prediction in plants.</title>
        <authorList>
            <person name="Pilkington S."/>
            <person name="Crowhurst R."/>
            <person name="Hilario E."/>
            <person name="Nardozza S."/>
            <person name="Fraser L."/>
            <person name="Peng Y."/>
            <person name="Gunaseelan K."/>
            <person name="Simpson R."/>
            <person name="Tahir J."/>
            <person name="Deroles S."/>
            <person name="Templeton K."/>
            <person name="Luo Z."/>
            <person name="Davy M."/>
            <person name="Cheng C."/>
            <person name="Mcneilage M."/>
            <person name="Scaglione D."/>
            <person name="Liu Y."/>
            <person name="Zhang Q."/>
            <person name="Datson P."/>
            <person name="De Silva N."/>
            <person name="Gardiner S."/>
            <person name="Bassett H."/>
            <person name="Chagne D."/>
            <person name="Mccallum J."/>
            <person name="Dzierzon H."/>
            <person name="Deng C."/>
            <person name="Wang Y.-Y."/>
            <person name="Barron N."/>
            <person name="Manako K."/>
            <person name="Bowen J."/>
            <person name="Foster T."/>
            <person name="Erridge Z."/>
            <person name="Tiffin H."/>
            <person name="Waite C."/>
            <person name="Davies K."/>
            <person name="Grierson E."/>
            <person name="Laing W."/>
            <person name="Kirk R."/>
            <person name="Chen X."/>
            <person name="Wood M."/>
            <person name="Montefiori M."/>
            <person name="Brummell D."/>
            <person name="Schwinn K."/>
            <person name="Catanach A."/>
            <person name="Fullerton C."/>
            <person name="Li D."/>
            <person name="Meiyalaghan S."/>
            <person name="Nieuwenhuizen N."/>
            <person name="Read N."/>
            <person name="Prakash R."/>
            <person name="Hunter D."/>
            <person name="Zhang H."/>
            <person name="Mckenzie M."/>
            <person name="Knabel M."/>
            <person name="Harris A."/>
            <person name="Allan A."/>
            <person name="Chen A."/>
            <person name="Janssen B."/>
            <person name="Plunkett B."/>
            <person name="Dwamena C."/>
            <person name="Voogd C."/>
            <person name="Leif D."/>
            <person name="Lafferty D."/>
            <person name="Souleyre E."/>
            <person name="Varkonyi-Gasic E."/>
            <person name="Gambi F."/>
            <person name="Hanley J."/>
            <person name="Yao J.-L."/>
            <person name="Cheung J."/>
            <person name="David K."/>
            <person name="Warren B."/>
            <person name="Marsh K."/>
            <person name="Snowden K."/>
            <person name="Lin-Wang K."/>
            <person name="Brian L."/>
            <person name="Martinez-Sanchez M."/>
            <person name="Wang M."/>
            <person name="Ileperuma N."/>
            <person name="Macnee N."/>
            <person name="Campin R."/>
            <person name="Mcatee P."/>
            <person name="Drummond R."/>
            <person name="Espley R."/>
            <person name="Ireland H."/>
            <person name="Wu R."/>
            <person name="Atkinson R."/>
            <person name="Karunairetnam S."/>
            <person name="Bulley S."/>
            <person name="Chunkath S."/>
            <person name="Hanley Z."/>
            <person name="Storey R."/>
            <person name="Thrimawithana A."/>
            <person name="Thomson S."/>
            <person name="David C."/>
            <person name="Testolin R."/>
        </authorList>
    </citation>
    <scope>NUCLEOTIDE SEQUENCE [LARGE SCALE GENOMIC DNA]</scope>
    <source>
        <strain evidence="6">cv. Red5</strain>
        <tissue evidence="5">Young leaf</tissue>
    </source>
</reference>
<dbReference type="PROSITE" id="PS50014">
    <property type="entry name" value="BROMODOMAIN_2"/>
    <property type="match status" value="1"/>
</dbReference>
<evidence type="ECO:0000256" key="1">
    <source>
        <dbReference type="ARBA" id="ARBA00023117"/>
    </source>
</evidence>
<feature type="region of interest" description="Disordered" evidence="3">
    <location>
        <begin position="849"/>
        <end position="899"/>
    </location>
</feature>
<evidence type="ECO:0000313" key="6">
    <source>
        <dbReference type="Proteomes" id="UP000241394"/>
    </source>
</evidence>
<feature type="compositionally biased region" description="Polar residues" evidence="3">
    <location>
        <begin position="279"/>
        <end position="288"/>
    </location>
</feature>
<dbReference type="FunCoup" id="A0A2R6P4Y2">
    <property type="interactions" value="2872"/>
</dbReference>
<evidence type="ECO:0000313" key="5">
    <source>
        <dbReference type="EMBL" id="PSR85327.1"/>
    </source>
</evidence>